<gene>
    <name evidence="3" type="ORF">Cvel_24774</name>
</gene>
<evidence type="ECO:0000313" key="3">
    <source>
        <dbReference type="EMBL" id="CEM39079.1"/>
    </source>
</evidence>
<feature type="region of interest" description="Disordered" evidence="1">
    <location>
        <begin position="499"/>
        <end position="524"/>
    </location>
</feature>
<sequence length="1021" mass="111543">MDGPEADGDPETPLIRQGGQAGSGIASEPPAHDPGAGGHETGEGLPQQNQTGQAQEQGQGQGQAQETQPQQRRLTRRQRVNQQWFGMRAERNRQIIRRTSHYSDLCCRLVSPFLLAFGLLFVFFARLLGWRLGPLLVVLFRPELGQRGEAFNNGMRERLKARGGFLDPGVHLAFFAHSVAGGATWTFTEGLQAGRDISAGSLLAAVGSWEMITEANCRVCRAADRRAALGAGAPLLPAVRLAQALWEEKQLGAQSRFASLLATLPSPSSFEGFHPLYMDAAEYGYFESMPLMQTLRAFRQRVWKDLRSLRDANGCVPSGGRLMLHRSEGEGEEEEEEGEGEDPLGWGETDTEAMLGEGEGECRLLCPLEGRGSCVEPEEPFASSASSFSPMGEVQREEKKEDEGEEKEKQQTLGERGFGFFSLASEWGLRWGLAVALSRAVGVDLSDDTGEIGGVLESVREEFRVRMERGEGEEAESEGDLGETEGVFGDFFGIRQKANMGEEEEEEGKESKGTEGERPLDVGVQKGGDRVVWAIIPVIDMANSPASASLPATAASSRVPLRALRPQQTDGEEAGGEESASERGQQGGWETAGSAAAPWSGWTPCDFAEGEAREGACGDVDDEEEGNEEGGGTETAPTSRSSSSCSPDGQGPRHRGVMFFSRLRNWFFVSIRRVKRFWEKRRREKGRRKRRNRERARKEIMAEGEEVEEEETFEKKEDYSDTPGTQRRKATVFLHHPIEKSAHEGDSALEEALTLGEERAQMDIEQIDLPPEDDESSQTEVQKRKAVALLSGGHEEDESLHRGNRQGGSQDISEGSIQEEKEEEEEEKNEHGASSLSLFASSLGGEAEEEQEQSLSPDTDTRSPSPVFKSESPLSLSFLVSPVQRVLQMAFASLPPTAGDGRRRRASGLRSTGDDFLVLLRAATDIPKGAEITLPYPSLDNSGFAFFYGFLLEDNPVRVTAMPPGQCLILQFKPPRRLFTSPYGPLLISLLREHCQGANRGAGSELSRSVVAAAGTPSSAL</sequence>
<protein>
    <recommendedName>
        <fullName evidence="4">SET domain-containing protein</fullName>
    </recommendedName>
</protein>
<feature type="compositionally biased region" description="Acidic residues" evidence="1">
    <location>
        <begin position="1"/>
        <end position="10"/>
    </location>
</feature>
<dbReference type="EMBL" id="CDMZ01001902">
    <property type="protein sequence ID" value="CEM39079.1"/>
    <property type="molecule type" value="Genomic_DNA"/>
</dbReference>
<feature type="transmembrane region" description="Helical" evidence="2">
    <location>
        <begin position="105"/>
        <end position="128"/>
    </location>
</feature>
<dbReference type="VEuPathDB" id="CryptoDB:Cvel_24774"/>
<feature type="compositionally biased region" description="Acidic residues" evidence="1">
    <location>
        <begin position="619"/>
        <end position="628"/>
    </location>
</feature>
<feature type="region of interest" description="Disordered" evidence="1">
    <location>
        <begin position="567"/>
        <end position="652"/>
    </location>
</feature>
<feature type="compositionally biased region" description="Polar residues" evidence="1">
    <location>
        <begin position="807"/>
        <end position="816"/>
    </location>
</feature>
<name>A0A0G4H5L4_9ALVE</name>
<feature type="region of interest" description="Disordered" evidence="1">
    <location>
        <begin position="319"/>
        <end position="349"/>
    </location>
</feature>
<accession>A0A0G4H5L4</accession>
<organism evidence="3">
    <name type="scientific">Chromera velia CCMP2878</name>
    <dbReference type="NCBI Taxonomy" id="1169474"/>
    <lineage>
        <taxon>Eukaryota</taxon>
        <taxon>Sar</taxon>
        <taxon>Alveolata</taxon>
        <taxon>Colpodellida</taxon>
        <taxon>Chromeraceae</taxon>
        <taxon>Chromera</taxon>
    </lineage>
</organism>
<keyword evidence="2" id="KW-0812">Transmembrane</keyword>
<feature type="compositionally biased region" description="Basic and acidic residues" evidence="1">
    <location>
        <begin position="736"/>
        <end position="746"/>
    </location>
</feature>
<feature type="compositionally biased region" description="Basic and acidic residues" evidence="1">
    <location>
        <begin position="394"/>
        <end position="410"/>
    </location>
</feature>
<feature type="compositionally biased region" description="Basic and acidic residues" evidence="1">
    <location>
        <begin position="509"/>
        <end position="520"/>
    </location>
</feature>
<feature type="compositionally biased region" description="Acidic residues" evidence="1">
    <location>
        <begin position="702"/>
        <end position="712"/>
    </location>
</feature>
<feature type="compositionally biased region" description="Acidic residues" evidence="1">
    <location>
        <begin position="330"/>
        <end position="342"/>
    </location>
</feature>
<feature type="region of interest" description="Disordered" evidence="1">
    <location>
        <begin position="375"/>
        <end position="412"/>
    </location>
</feature>
<evidence type="ECO:0008006" key="4">
    <source>
        <dbReference type="Google" id="ProtNLM"/>
    </source>
</evidence>
<dbReference type="Gene3D" id="3.90.1410.10">
    <property type="entry name" value="set domain protein methyltransferase, domain 1"/>
    <property type="match status" value="1"/>
</dbReference>
<evidence type="ECO:0000256" key="2">
    <source>
        <dbReference type="SAM" id="Phobius"/>
    </source>
</evidence>
<feature type="region of interest" description="Disordered" evidence="1">
    <location>
        <begin position="702"/>
        <end position="871"/>
    </location>
</feature>
<feature type="compositionally biased region" description="Low complexity" evidence="1">
    <location>
        <begin position="832"/>
        <end position="845"/>
    </location>
</feature>
<reference evidence="3" key="1">
    <citation type="submission" date="2014-11" db="EMBL/GenBank/DDBJ databases">
        <authorList>
            <person name="Otto D Thomas"/>
            <person name="Naeem Raeece"/>
        </authorList>
    </citation>
    <scope>NUCLEOTIDE SEQUENCE</scope>
</reference>
<dbReference type="SUPFAM" id="SSF82199">
    <property type="entry name" value="SET domain"/>
    <property type="match status" value="1"/>
</dbReference>
<proteinExistence type="predicted"/>
<feature type="compositionally biased region" description="Low complexity" evidence="1">
    <location>
        <begin position="46"/>
        <end position="72"/>
    </location>
</feature>
<evidence type="ECO:0000256" key="1">
    <source>
        <dbReference type="SAM" id="MobiDB-lite"/>
    </source>
</evidence>
<dbReference type="InterPro" id="IPR046341">
    <property type="entry name" value="SET_dom_sf"/>
</dbReference>
<feature type="region of interest" description="Disordered" evidence="1">
    <location>
        <begin position="1"/>
        <end position="80"/>
    </location>
</feature>
<feature type="compositionally biased region" description="Polar residues" evidence="1">
    <location>
        <begin position="853"/>
        <end position="864"/>
    </location>
</feature>
<dbReference type="AlphaFoldDB" id="A0A0G4H5L4"/>
<keyword evidence="2" id="KW-0472">Membrane</keyword>
<keyword evidence="2" id="KW-1133">Transmembrane helix</keyword>
<feature type="compositionally biased region" description="Low complexity" evidence="1">
    <location>
        <begin position="380"/>
        <end position="390"/>
    </location>
</feature>